<comment type="caution">
    <text evidence="1">The sequence shown here is derived from an EMBL/GenBank/DDBJ whole genome shotgun (WGS) entry which is preliminary data.</text>
</comment>
<dbReference type="EMBL" id="MU253751">
    <property type="protein sequence ID" value="KAG9248328.1"/>
    <property type="molecule type" value="Genomic_DNA"/>
</dbReference>
<sequence length="54" mass="6164">HPVWVDYEPHPPETAISTSRQKIVDFITALYSGSASDSDIMYAEQAIYDNPWSY</sequence>
<evidence type="ECO:0000313" key="1">
    <source>
        <dbReference type="EMBL" id="KAG9248328.1"/>
    </source>
</evidence>
<accession>A0A9P7ZBE3</accession>
<keyword evidence="2" id="KW-1185">Reference proteome</keyword>
<dbReference type="AlphaFoldDB" id="A0A9P7ZBE3"/>
<feature type="non-terminal residue" evidence="1">
    <location>
        <position position="1"/>
    </location>
</feature>
<dbReference type="OrthoDB" id="2400485at2759"/>
<gene>
    <name evidence="1" type="ORF">BJ878DRAFT_399198</name>
</gene>
<organism evidence="1 2">
    <name type="scientific">Calycina marina</name>
    <dbReference type="NCBI Taxonomy" id="1763456"/>
    <lineage>
        <taxon>Eukaryota</taxon>
        <taxon>Fungi</taxon>
        <taxon>Dikarya</taxon>
        <taxon>Ascomycota</taxon>
        <taxon>Pezizomycotina</taxon>
        <taxon>Leotiomycetes</taxon>
        <taxon>Helotiales</taxon>
        <taxon>Pezizellaceae</taxon>
        <taxon>Calycina</taxon>
    </lineage>
</organism>
<evidence type="ECO:0000313" key="2">
    <source>
        <dbReference type="Proteomes" id="UP000887226"/>
    </source>
</evidence>
<proteinExistence type="predicted"/>
<protein>
    <submittedName>
        <fullName evidence="1">Uncharacterized protein</fullName>
    </submittedName>
</protein>
<feature type="non-terminal residue" evidence="1">
    <location>
        <position position="54"/>
    </location>
</feature>
<dbReference type="Proteomes" id="UP000887226">
    <property type="component" value="Unassembled WGS sequence"/>
</dbReference>
<reference evidence="1" key="1">
    <citation type="journal article" date="2021" name="IMA Fungus">
        <title>Genomic characterization of three marine fungi, including Emericellopsis atlantica sp. nov. with signatures of a generalist lifestyle and marine biomass degradation.</title>
        <authorList>
            <person name="Hagestad O.C."/>
            <person name="Hou L."/>
            <person name="Andersen J.H."/>
            <person name="Hansen E.H."/>
            <person name="Altermark B."/>
            <person name="Li C."/>
            <person name="Kuhnert E."/>
            <person name="Cox R.J."/>
            <person name="Crous P.W."/>
            <person name="Spatafora J.W."/>
            <person name="Lail K."/>
            <person name="Amirebrahimi M."/>
            <person name="Lipzen A."/>
            <person name="Pangilinan J."/>
            <person name="Andreopoulos W."/>
            <person name="Hayes R.D."/>
            <person name="Ng V."/>
            <person name="Grigoriev I.V."/>
            <person name="Jackson S.A."/>
            <person name="Sutton T.D.S."/>
            <person name="Dobson A.D.W."/>
            <person name="Rama T."/>
        </authorList>
    </citation>
    <scope>NUCLEOTIDE SEQUENCE</scope>
    <source>
        <strain evidence="1">TRa3180A</strain>
    </source>
</reference>
<name>A0A9P7ZBE3_9HELO</name>